<dbReference type="EMBL" id="DVGZ01000019">
    <property type="protein sequence ID" value="HIR46349.1"/>
    <property type="molecule type" value="Genomic_DNA"/>
</dbReference>
<dbReference type="AlphaFoldDB" id="A0A9D1DEX9"/>
<evidence type="ECO:0000313" key="2">
    <source>
        <dbReference type="Proteomes" id="UP000824242"/>
    </source>
</evidence>
<sequence>MLLTPIGSKVREKKKRATPRTILPPLYAFSDVFSNSIVFQLLSKKTAPAEKKQFSTFYLYYYIGNTVLFQEFPPVSPTANAKRRRP</sequence>
<accession>A0A9D1DEX9</accession>
<proteinExistence type="predicted"/>
<reference evidence="1" key="1">
    <citation type="submission" date="2020-10" db="EMBL/GenBank/DDBJ databases">
        <authorList>
            <person name="Gilroy R."/>
        </authorList>
    </citation>
    <scope>NUCLEOTIDE SEQUENCE</scope>
    <source>
        <strain evidence="1">ChiSxjej1B13-7958</strain>
    </source>
</reference>
<comment type="caution">
    <text evidence="1">The sequence shown here is derived from an EMBL/GenBank/DDBJ whole genome shotgun (WGS) entry which is preliminary data.</text>
</comment>
<reference evidence="1" key="2">
    <citation type="journal article" date="2021" name="PeerJ">
        <title>Extensive microbial diversity within the chicken gut microbiome revealed by metagenomics and culture.</title>
        <authorList>
            <person name="Gilroy R."/>
            <person name="Ravi A."/>
            <person name="Getino M."/>
            <person name="Pursley I."/>
            <person name="Horton D.L."/>
            <person name="Alikhan N.F."/>
            <person name="Baker D."/>
            <person name="Gharbi K."/>
            <person name="Hall N."/>
            <person name="Watson M."/>
            <person name="Adriaenssens E.M."/>
            <person name="Foster-Nyarko E."/>
            <person name="Jarju S."/>
            <person name="Secka A."/>
            <person name="Antonio M."/>
            <person name="Oren A."/>
            <person name="Chaudhuri R.R."/>
            <person name="La Ragione R."/>
            <person name="Hildebrand F."/>
            <person name="Pallen M.J."/>
        </authorList>
    </citation>
    <scope>NUCLEOTIDE SEQUENCE</scope>
    <source>
        <strain evidence="1">ChiSxjej1B13-7958</strain>
    </source>
</reference>
<name>A0A9D1DEX9_9FIRM</name>
<dbReference type="Proteomes" id="UP000824242">
    <property type="component" value="Unassembled WGS sequence"/>
</dbReference>
<gene>
    <name evidence="1" type="ORF">IAB89_01630</name>
</gene>
<evidence type="ECO:0000313" key="1">
    <source>
        <dbReference type="EMBL" id="HIR46349.1"/>
    </source>
</evidence>
<organism evidence="1 2">
    <name type="scientific">Candidatus Caccousia avicola</name>
    <dbReference type="NCBI Taxonomy" id="2840721"/>
    <lineage>
        <taxon>Bacteria</taxon>
        <taxon>Bacillati</taxon>
        <taxon>Bacillota</taxon>
        <taxon>Clostridia</taxon>
        <taxon>Eubacteriales</taxon>
        <taxon>Oscillospiraceae</taxon>
        <taxon>Oscillospiraceae incertae sedis</taxon>
        <taxon>Candidatus Caccousia</taxon>
    </lineage>
</organism>
<protein>
    <submittedName>
        <fullName evidence="1">Uncharacterized protein</fullName>
    </submittedName>
</protein>